<dbReference type="Proteomes" id="UP000044616">
    <property type="component" value="Unassembled WGS sequence"/>
</dbReference>
<reference evidence="8 9" key="1">
    <citation type="submission" date="2014-05" db="EMBL/GenBank/DDBJ databases">
        <authorList>
            <person name="Aslett A.Martin."/>
            <person name="De Silva Nishadi"/>
        </authorList>
    </citation>
    <scope>NUCLEOTIDE SEQUENCE [LARGE SCALE GENOMIC DNA]</scope>
</reference>
<comment type="function">
    <text evidence="5">Modulates RecA activity.</text>
</comment>
<dbReference type="PANTHER" id="PTHR33602">
    <property type="entry name" value="REGULATORY PROTEIN RECX FAMILY PROTEIN"/>
    <property type="match status" value="1"/>
</dbReference>
<evidence type="ECO:0000256" key="2">
    <source>
        <dbReference type="ARBA" id="ARBA00009695"/>
    </source>
</evidence>
<sequence>MPKVTKIEVQKKNKERFNLFLDEQFEMGIDIDTLVKFNLKKGQQLEATDMAEIQKYDHYRIGLNKAIQYLSYKKRTEKEVVQYLQKEEISEQAISEVIEYCYREKLIDHHDYAESLKNTMIRTTDKGPKIYQQKLYQLGIEPNIIEIYTELYREQQELDDIIQIAEKISKTKKGPQTKVKEKVMQSLIQKGFDMETIHAVLNEMDFTQDETVLDDLLQRDLEKIYNKNRKKYTQQKLISKTIEGLMRKGYNYDKIKAKLEESGIADGTEEIE</sequence>
<feature type="domain" description="RecX third three-helical" evidence="6">
    <location>
        <begin position="156"/>
        <end position="201"/>
    </location>
</feature>
<dbReference type="InterPro" id="IPR053925">
    <property type="entry name" value="RecX_HTH_3rd"/>
</dbReference>
<evidence type="ECO:0000256" key="1">
    <source>
        <dbReference type="ARBA" id="ARBA00004496"/>
    </source>
</evidence>
<dbReference type="Pfam" id="PF21981">
    <property type="entry name" value="RecX_HTH3"/>
    <property type="match status" value="1"/>
</dbReference>
<dbReference type="PANTHER" id="PTHR33602:SF1">
    <property type="entry name" value="REGULATORY PROTEIN RECX FAMILY PROTEIN"/>
    <property type="match status" value="1"/>
</dbReference>
<dbReference type="GO" id="GO:0005737">
    <property type="term" value="C:cytoplasm"/>
    <property type="evidence" value="ECO:0007669"/>
    <property type="project" value="UniProtKB-SubCell"/>
</dbReference>
<proteinExistence type="inferred from homology"/>
<dbReference type="InterPro" id="IPR003783">
    <property type="entry name" value="Regulatory_RecX"/>
</dbReference>
<dbReference type="HAMAP" id="MF_01114">
    <property type="entry name" value="RecX"/>
    <property type="match status" value="1"/>
</dbReference>
<dbReference type="EMBL" id="CCEH01000024">
    <property type="protein sequence ID" value="CDR29079.1"/>
    <property type="molecule type" value="Genomic_DNA"/>
</dbReference>
<evidence type="ECO:0000259" key="6">
    <source>
        <dbReference type="Pfam" id="PF21981"/>
    </source>
</evidence>
<dbReference type="Gene3D" id="1.10.10.10">
    <property type="entry name" value="Winged helix-like DNA-binding domain superfamily/Winged helix DNA-binding domain"/>
    <property type="match status" value="4"/>
</dbReference>
<evidence type="ECO:0000256" key="3">
    <source>
        <dbReference type="ARBA" id="ARBA00018111"/>
    </source>
</evidence>
<evidence type="ECO:0000313" key="9">
    <source>
        <dbReference type="Proteomes" id="UP000044616"/>
    </source>
</evidence>
<name>A0A077UKZ4_9STAP</name>
<dbReference type="InterPro" id="IPR053926">
    <property type="entry name" value="RecX_HTH_1st"/>
</dbReference>
<feature type="domain" description="RecX first three-helical" evidence="7">
    <location>
        <begin position="64"/>
        <end position="101"/>
    </location>
</feature>
<dbReference type="AlphaFoldDB" id="A0A077UKZ4"/>
<dbReference type="RefSeq" id="WP_047531866.1">
    <property type="nucleotide sequence ID" value="NZ_CCEH01000024.1"/>
</dbReference>
<comment type="subcellular location">
    <subcellularLocation>
        <location evidence="1 5">Cytoplasm</location>
    </subcellularLocation>
</comment>
<accession>A0A077UKZ4</accession>
<protein>
    <recommendedName>
        <fullName evidence="3 5">Regulatory protein RecX</fullName>
    </recommendedName>
</protein>
<keyword evidence="4 5" id="KW-0963">Cytoplasm</keyword>
<evidence type="ECO:0000256" key="4">
    <source>
        <dbReference type="ARBA" id="ARBA00022490"/>
    </source>
</evidence>
<dbReference type="Pfam" id="PF21982">
    <property type="entry name" value="RecX_HTH1"/>
    <property type="match status" value="1"/>
</dbReference>
<dbReference type="NCBIfam" id="NF010733">
    <property type="entry name" value="PRK14135.1"/>
    <property type="match status" value="1"/>
</dbReference>
<dbReference type="InterPro" id="IPR036388">
    <property type="entry name" value="WH-like_DNA-bd_sf"/>
</dbReference>
<comment type="similarity">
    <text evidence="2 5">Belongs to the RecX family.</text>
</comment>
<evidence type="ECO:0000313" key="8">
    <source>
        <dbReference type="EMBL" id="CDR29079.1"/>
    </source>
</evidence>
<evidence type="ECO:0000259" key="7">
    <source>
        <dbReference type="Pfam" id="PF21982"/>
    </source>
</evidence>
<dbReference type="GO" id="GO:0006282">
    <property type="term" value="P:regulation of DNA repair"/>
    <property type="evidence" value="ECO:0007669"/>
    <property type="project" value="UniProtKB-UniRule"/>
</dbReference>
<organism evidence="8 9">
    <name type="scientific">Staphylococcus schweitzeri</name>
    <dbReference type="NCBI Taxonomy" id="1654388"/>
    <lineage>
        <taxon>Bacteria</taxon>
        <taxon>Bacillati</taxon>
        <taxon>Bacillota</taxon>
        <taxon>Bacilli</taxon>
        <taxon>Bacillales</taxon>
        <taxon>Staphylococcaceae</taxon>
        <taxon>Staphylococcus</taxon>
    </lineage>
</organism>
<evidence type="ECO:0000256" key="5">
    <source>
        <dbReference type="HAMAP-Rule" id="MF_01114"/>
    </source>
</evidence>
<gene>
    <name evidence="5 8" type="primary">recX</name>
    <name evidence="8" type="ORF">ERS140147_02273</name>
</gene>